<organism evidence="1 2">
    <name type="scientific">Diversispora eburnea</name>
    <dbReference type="NCBI Taxonomy" id="1213867"/>
    <lineage>
        <taxon>Eukaryota</taxon>
        <taxon>Fungi</taxon>
        <taxon>Fungi incertae sedis</taxon>
        <taxon>Mucoromycota</taxon>
        <taxon>Glomeromycotina</taxon>
        <taxon>Glomeromycetes</taxon>
        <taxon>Diversisporales</taxon>
        <taxon>Diversisporaceae</taxon>
        <taxon>Diversispora</taxon>
    </lineage>
</organism>
<reference evidence="1" key="1">
    <citation type="submission" date="2021-06" db="EMBL/GenBank/DDBJ databases">
        <authorList>
            <person name="Kallberg Y."/>
            <person name="Tangrot J."/>
            <person name="Rosling A."/>
        </authorList>
    </citation>
    <scope>NUCLEOTIDE SEQUENCE</scope>
    <source>
        <strain evidence="1">AZ414A</strain>
    </source>
</reference>
<comment type="caution">
    <text evidence="1">The sequence shown here is derived from an EMBL/GenBank/DDBJ whole genome shotgun (WGS) entry which is preliminary data.</text>
</comment>
<dbReference type="Proteomes" id="UP000789706">
    <property type="component" value="Unassembled WGS sequence"/>
</dbReference>
<sequence length="61" mass="6653">MDEKDELPNTILIIPTCTALTIITSHRYTTPIPILLSYGYSQAVFTSSSASNAAATDTYIR</sequence>
<accession>A0A9N9BDJ5</accession>
<evidence type="ECO:0000313" key="1">
    <source>
        <dbReference type="EMBL" id="CAG8560095.1"/>
    </source>
</evidence>
<name>A0A9N9BDJ5_9GLOM</name>
<protein>
    <submittedName>
        <fullName evidence="1">6633_t:CDS:1</fullName>
    </submittedName>
</protein>
<proteinExistence type="predicted"/>
<dbReference type="EMBL" id="CAJVPK010000926">
    <property type="protein sequence ID" value="CAG8560095.1"/>
    <property type="molecule type" value="Genomic_DNA"/>
</dbReference>
<keyword evidence="2" id="KW-1185">Reference proteome</keyword>
<dbReference type="AlphaFoldDB" id="A0A9N9BDJ5"/>
<evidence type="ECO:0000313" key="2">
    <source>
        <dbReference type="Proteomes" id="UP000789706"/>
    </source>
</evidence>
<gene>
    <name evidence="1" type="ORF">DEBURN_LOCUS7544</name>
</gene>